<sequence length="234" mass="26618">MKKITFLAILLGGIAFGQEFLQPSDAFSHKEIVYLTLADGTELQGTVDDIDRKKGLIEEIVIKDGNNKKIKLKPEQVKSMYLMPTKLNKLTKMSEALHEVNNYADKRLNNALTGQGYVYFENVPVMVKKKRTNMLMQLLNPDFSSTIKVYHDPYAGETTSLGFGGIKVAGGIDKSYYISKDGETAYKIEKSDYKDAFIPMYQSCQTLVDKYKSDISWRDLEKHVYEFSTTCQEK</sequence>
<evidence type="ECO:0008006" key="3">
    <source>
        <dbReference type="Google" id="ProtNLM"/>
    </source>
</evidence>
<evidence type="ECO:0000313" key="1">
    <source>
        <dbReference type="EMBL" id="MDM1551034.1"/>
    </source>
</evidence>
<comment type="caution">
    <text evidence="1">The sequence shown here is derived from an EMBL/GenBank/DDBJ whole genome shotgun (WGS) entry which is preliminary data.</text>
</comment>
<name>A0AAW7DGC2_9FLAO</name>
<evidence type="ECO:0000313" key="2">
    <source>
        <dbReference type="Proteomes" id="UP001173578"/>
    </source>
</evidence>
<dbReference type="RefSeq" id="WP_286485638.1">
    <property type="nucleotide sequence ID" value="NZ_JACAGH010000005.1"/>
</dbReference>
<organism evidence="1 2">
    <name type="scientific">Empedobacter falsenii</name>
    <dbReference type="NCBI Taxonomy" id="343874"/>
    <lineage>
        <taxon>Bacteria</taxon>
        <taxon>Pseudomonadati</taxon>
        <taxon>Bacteroidota</taxon>
        <taxon>Flavobacteriia</taxon>
        <taxon>Flavobacteriales</taxon>
        <taxon>Weeksellaceae</taxon>
        <taxon>Empedobacter</taxon>
    </lineage>
</organism>
<proteinExistence type="predicted"/>
<gene>
    <name evidence="1" type="ORF">HX095_07385</name>
</gene>
<accession>A0AAW7DGC2</accession>
<reference evidence="1" key="2">
    <citation type="journal article" date="2022" name="Sci. Total Environ.">
        <title>Prevalence, transmission, and molecular epidemiology of tet(X)-positive bacteria among humans, animals, and environmental niches in China: An epidemiological, and genomic-based study.</title>
        <authorList>
            <person name="Dong N."/>
            <person name="Zeng Y."/>
            <person name="Cai C."/>
            <person name="Sun C."/>
            <person name="Lu J."/>
            <person name="Liu C."/>
            <person name="Zhou H."/>
            <person name="Sun Q."/>
            <person name="Shu L."/>
            <person name="Wang H."/>
            <person name="Wang Y."/>
            <person name="Wang S."/>
            <person name="Wu C."/>
            <person name="Chan E.W."/>
            <person name="Chen G."/>
            <person name="Shen Z."/>
            <person name="Chen S."/>
            <person name="Zhang R."/>
        </authorList>
    </citation>
    <scope>NUCLEOTIDE SEQUENCE</scope>
    <source>
        <strain evidence="1">210</strain>
    </source>
</reference>
<dbReference type="EMBL" id="JACALR010000003">
    <property type="protein sequence ID" value="MDM1551034.1"/>
    <property type="molecule type" value="Genomic_DNA"/>
</dbReference>
<reference evidence="1" key="1">
    <citation type="submission" date="2020-06" db="EMBL/GenBank/DDBJ databases">
        <authorList>
            <person name="Dong N."/>
        </authorList>
    </citation>
    <scope>NUCLEOTIDE SEQUENCE</scope>
    <source>
        <strain evidence="1">210</strain>
    </source>
</reference>
<protein>
    <recommendedName>
        <fullName evidence="3">DUF4468 domain-containing protein</fullName>
    </recommendedName>
</protein>
<dbReference type="Proteomes" id="UP001173578">
    <property type="component" value="Unassembled WGS sequence"/>
</dbReference>
<dbReference type="AlphaFoldDB" id="A0AAW7DGC2"/>